<dbReference type="InterPro" id="IPR029060">
    <property type="entry name" value="PIN-like_dom_sf"/>
</dbReference>
<sequence>MTVFVLDAPTAIAWILEDERHPTATEALASLRAKDQARVPTLWWFEVRNALVANERRGRLGEADTAAFLRDLGRLAIDVDRSPDETALLTLARRHRLTAYDAAYLELARREGLPLASLNGDLRKAAPADGVPLLGA</sequence>
<keyword evidence="3 6" id="KW-0479">Metal-binding</keyword>
<dbReference type="Gene3D" id="3.40.50.1010">
    <property type="entry name" value="5'-nuclease"/>
    <property type="match status" value="1"/>
</dbReference>
<feature type="binding site" evidence="6">
    <location>
        <position position="7"/>
    </location>
    <ligand>
        <name>Mg(2+)</name>
        <dbReference type="ChEBI" id="CHEBI:18420"/>
    </ligand>
</feature>
<dbReference type="EC" id="3.1.-.-" evidence="6"/>
<feature type="binding site" evidence="6">
    <location>
        <position position="101"/>
    </location>
    <ligand>
        <name>Mg(2+)</name>
        <dbReference type="ChEBI" id="CHEBI:18420"/>
    </ligand>
</feature>
<dbReference type="Proteomes" id="UP001501588">
    <property type="component" value="Unassembled WGS sequence"/>
</dbReference>
<dbReference type="InterPro" id="IPR002716">
    <property type="entry name" value="PIN_dom"/>
</dbReference>
<keyword evidence="5 6" id="KW-0460">Magnesium</keyword>
<comment type="function">
    <text evidence="6">Toxic component of a toxin-antitoxin (TA) system. An RNase.</text>
</comment>
<comment type="caution">
    <text evidence="8">The sequence shown here is derived from an EMBL/GenBank/DDBJ whole genome shotgun (WGS) entry which is preliminary data.</text>
</comment>
<evidence type="ECO:0000313" key="9">
    <source>
        <dbReference type="Proteomes" id="UP001501588"/>
    </source>
</evidence>
<organism evidence="8 9">
    <name type="scientific">Craurococcus roseus</name>
    <dbReference type="NCBI Taxonomy" id="77585"/>
    <lineage>
        <taxon>Bacteria</taxon>
        <taxon>Pseudomonadati</taxon>
        <taxon>Pseudomonadota</taxon>
        <taxon>Alphaproteobacteria</taxon>
        <taxon>Acetobacterales</taxon>
        <taxon>Acetobacteraceae</taxon>
        <taxon>Craurococcus</taxon>
    </lineage>
</organism>
<name>A0ABP3Q1U4_9PROT</name>
<dbReference type="InterPro" id="IPR022907">
    <property type="entry name" value="VapC_family"/>
</dbReference>
<comment type="cofactor">
    <cofactor evidence="6">
        <name>Mg(2+)</name>
        <dbReference type="ChEBI" id="CHEBI:18420"/>
    </cofactor>
</comment>
<dbReference type="CDD" id="cd09873">
    <property type="entry name" value="PIN_Pae0151-like"/>
    <property type="match status" value="1"/>
</dbReference>
<dbReference type="SUPFAM" id="SSF88723">
    <property type="entry name" value="PIN domain-like"/>
    <property type="match status" value="1"/>
</dbReference>
<evidence type="ECO:0000256" key="6">
    <source>
        <dbReference type="HAMAP-Rule" id="MF_00265"/>
    </source>
</evidence>
<dbReference type="RefSeq" id="WP_343894454.1">
    <property type="nucleotide sequence ID" value="NZ_BAAAFZ010000013.1"/>
</dbReference>
<reference evidence="9" key="1">
    <citation type="journal article" date="2019" name="Int. J. Syst. Evol. Microbiol.">
        <title>The Global Catalogue of Microorganisms (GCM) 10K type strain sequencing project: providing services to taxonomists for standard genome sequencing and annotation.</title>
        <authorList>
            <consortium name="The Broad Institute Genomics Platform"/>
            <consortium name="The Broad Institute Genome Sequencing Center for Infectious Disease"/>
            <person name="Wu L."/>
            <person name="Ma J."/>
        </authorList>
    </citation>
    <scope>NUCLEOTIDE SEQUENCE [LARGE SCALE GENOMIC DNA]</scope>
    <source>
        <strain evidence="9">JCM 9933</strain>
    </source>
</reference>
<accession>A0ABP3Q1U4</accession>
<keyword evidence="4 6" id="KW-0378">Hydrolase</keyword>
<dbReference type="PANTHER" id="PTHR35901">
    <property type="entry name" value="RIBONUCLEASE VAPC3"/>
    <property type="match status" value="1"/>
</dbReference>
<keyword evidence="1 6" id="KW-1277">Toxin-antitoxin system</keyword>
<keyword evidence="9" id="KW-1185">Reference proteome</keyword>
<dbReference type="InterPro" id="IPR044153">
    <property type="entry name" value="PIN_Pae0151-like"/>
</dbReference>
<keyword evidence="2 6" id="KW-0540">Nuclease</keyword>
<evidence type="ECO:0000256" key="3">
    <source>
        <dbReference type="ARBA" id="ARBA00022723"/>
    </source>
</evidence>
<evidence type="ECO:0000256" key="4">
    <source>
        <dbReference type="ARBA" id="ARBA00022801"/>
    </source>
</evidence>
<evidence type="ECO:0000256" key="1">
    <source>
        <dbReference type="ARBA" id="ARBA00022649"/>
    </source>
</evidence>
<dbReference type="InterPro" id="IPR051619">
    <property type="entry name" value="TypeII_TA_RNase_PINc/VapC"/>
</dbReference>
<evidence type="ECO:0000256" key="2">
    <source>
        <dbReference type="ARBA" id="ARBA00022722"/>
    </source>
</evidence>
<evidence type="ECO:0000259" key="7">
    <source>
        <dbReference type="Pfam" id="PF01850"/>
    </source>
</evidence>
<feature type="domain" description="PIN" evidence="7">
    <location>
        <begin position="5"/>
        <end position="126"/>
    </location>
</feature>
<keyword evidence="6" id="KW-0800">Toxin</keyword>
<dbReference type="PANTHER" id="PTHR35901:SF1">
    <property type="entry name" value="EXONUCLEASE VAPC9"/>
    <property type="match status" value="1"/>
</dbReference>
<comment type="similarity">
    <text evidence="6">Belongs to the PINc/VapC protein family.</text>
</comment>
<proteinExistence type="inferred from homology"/>
<dbReference type="HAMAP" id="MF_00265">
    <property type="entry name" value="VapC_Nob1"/>
    <property type="match status" value="1"/>
</dbReference>
<evidence type="ECO:0000313" key="8">
    <source>
        <dbReference type="EMBL" id="GAA0576373.1"/>
    </source>
</evidence>
<dbReference type="EMBL" id="BAAAFZ010000013">
    <property type="protein sequence ID" value="GAA0576373.1"/>
    <property type="molecule type" value="Genomic_DNA"/>
</dbReference>
<dbReference type="Pfam" id="PF01850">
    <property type="entry name" value="PIN"/>
    <property type="match status" value="1"/>
</dbReference>
<protein>
    <recommendedName>
        <fullName evidence="6">Ribonuclease VapC</fullName>
        <shortName evidence="6">RNase VapC</shortName>
        <ecNumber evidence="6">3.1.-.-</ecNumber>
    </recommendedName>
    <alternativeName>
        <fullName evidence="6">Toxin VapC</fullName>
    </alternativeName>
</protein>
<gene>
    <name evidence="6" type="primary">vapC</name>
    <name evidence="8" type="ORF">GCM10009416_13750</name>
</gene>
<evidence type="ECO:0000256" key="5">
    <source>
        <dbReference type="ARBA" id="ARBA00022842"/>
    </source>
</evidence>